<reference evidence="3" key="1">
    <citation type="submission" date="2024-07" db="EMBL/GenBank/DDBJ databases">
        <title>Two chromosome-level genome assemblies of Korean endemic species Abeliophyllum distichum and Forsythia ovata (Oleaceae).</title>
        <authorList>
            <person name="Jang H."/>
        </authorList>
    </citation>
    <scope>NUCLEOTIDE SEQUENCE [LARGE SCALE GENOMIC DNA]</scope>
</reference>
<dbReference type="AlphaFoldDB" id="A0ABD1PS33"/>
<accession>A0ABD1PS33</accession>
<dbReference type="EMBL" id="JBFOLK010000013">
    <property type="protein sequence ID" value="KAL2466163.1"/>
    <property type="molecule type" value="Genomic_DNA"/>
</dbReference>
<feature type="compositionally biased region" description="Pro residues" evidence="1">
    <location>
        <begin position="136"/>
        <end position="146"/>
    </location>
</feature>
<comment type="caution">
    <text evidence="2">The sequence shown here is derived from an EMBL/GenBank/DDBJ whole genome shotgun (WGS) entry which is preliminary data.</text>
</comment>
<keyword evidence="3" id="KW-1185">Reference proteome</keyword>
<organism evidence="2 3">
    <name type="scientific">Abeliophyllum distichum</name>
    <dbReference type="NCBI Taxonomy" id="126358"/>
    <lineage>
        <taxon>Eukaryota</taxon>
        <taxon>Viridiplantae</taxon>
        <taxon>Streptophyta</taxon>
        <taxon>Embryophyta</taxon>
        <taxon>Tracheophyta</taxon>
        <taxon>Spermatophyta</taxon>
        <taxon>Magnoliopsida</taxon>
        <taxon>eudicotyledons</taxon>
        <taxon>Gunneridae</taxon>
        <taxon>Pentapetalae</taxon>
        <taxon>asterids</taxon>
        <taxon>lamiids</taxon>
        <taxon>Lamiales</taxon>
        <taxon>Oleaceae</taxon>
        <taxon>Forsythieae</taxon>
        <taxon>Abeliophyllum</taxon>
    </lineage>
</organism>
<sequence>MTQLPHHRQLLATDSDLSIQLAQLMAAQTEMGRAIGTIQDAVLHIQWAQDVVLGDLRVVTSQVGDLQRPDAMTLYNLRTFDYQYHQLHDQVSRIGSRMETIDENVARISGTVSSFSQQLASFHSFASAGPLHQPDPSAPHLPPGST</sequence>
<evidence type="ECO:0000256" key="1">
    <source>
        <dbReference type="SAM" id="MobiDB-lite"/>
    </source>
</evidence>
<feature type="region of interest" description="Disordered" evidence="1">
    <location>
        <begin position="127"/>
        <end position="146"/>
    </location>
</feature>
<proteinExistence type="predicted"/>
<evidence type="ECO:0000313" key="3">
    <source>
        <dbReference type="Proteomes" id="UP001604336"/>
    </source>
</evidence>
<gene>
    <name evidence="2" type="ORF">Adt_42014</name>
</gene>
<dbReference type="Proteomes" id="UP001604336">
    <property type="component" value="Unassembled WGS sequence"/>
</dbReference>
<name>A0ABD1PS33_9LAMI</name>
<evidence type="ECO:0000313" key="2">
    <source>
        <dbReference type="EMBL" id="KAL2466163.1"/>
    </source>
</evidence>
<protein>
    <submittedName>
        <fullName evidence="2">Uncharacterized protein</fullName>
    </submittedName>
</protein>